<dbReference type="PROSITE" id="PS51186">
    <property type="entry name" value="GNAT"/>
    <property type="match status" value="1"/>
</dbReference>
<evidence type="ECO:0000256" key="1">
    <source>
        <dbReference type="ARBA" id="ARBA00022679"/>
    </source>
</evidence>
<comment type="caution">
    <text evidence="4">The sequence shown here is derived from an EMBL/GenBank/DDBJ whole genome shotgun (WGS) entry which is preliminary data.</text>
</comment>
<dbReference type="Proteomes" id="UP001527882">
    <property type="component" value="Unassembled WGS sequence"/>
</dbReference>
<dbReference type="SUPFAM" id="SSF55729">
    <property type="entry name" value="Acyl-CoA N-acyltransferases (Nat)"/>
    <property type="match status" value="1"/>
</dbReference>
<organism evidence="4 5">
    <name type="scientific">Paenibacillus gyeongsangnamensis</name>
    <dbReference type="NCBI Taxonomy" id="3388067"/>
    <lineage>
        <taxon>Bacteria</taxon>
        <taxon>Bacillati</taxon>
        <taxon>Bacillota</taxon>
        <taxon>Bacilli</taxon>
        <taxon>Bacillales</taxon>
        <taxon>Paenibacillaceae</taxon>
        <taxon>Paenibacillus</taxon>
    </lineage>
</organism>
<dbReference type="CDD" id="cd04301">
    <property type="entry name" value="NAT_SF"/>
    <property type="match status" value="1"/>
</dbReference>
<proteinExistence type="predicted"/>
<dbReference type="EMBL" id="JAQAGZ010000009">
    <property type="protein sequence ID" value="MCZ8513773.1"/>
    <property type="molecule type" value="Genomic_DNA"/>
</dbReference>
<dbReference type="Pfam" id="PF00583">
    <property type="entry name" value="Acetyltransf_1"/>
    <property type="match status" value="1"/>
</dbReference>
<reference evidence="4 5" key="1">
    <citation type="submission" date="2022-12" db="EMBL/GenBank/DDBJ databases">
        <title>Draft genome sequence of Paenibacillus sp. dW9.</title>
        <authorList>
            <person name="Choi E.-W."/>
            <person name="Kim D.-U."/>
        </authorList>
    </citation>
    <scope>NUCLEOTIDE SEQUENCE [LARGE SCALE GENOMIC DNA]</scope>
    <source>
        <strain evidence="5">dW9</strain>
    </source>
</reference>
<dbReference type="PANTHER" id="PTHR43877:SF2">
    <property type="entry name" value="AMINOALKYLPHOSPHONATE N-ACETYLTRANSFERASE-RELATED"/>
    <property type="match status" value="1"/>
</dbReference>
<evidence type="ECO:0000259" key="3">
    <source>
        <dbReference type="PROSITE" id="PS51186"/>
    </source>
</evidence>
<evidence type="ECO:0000313" key="5">
    <source>
        <dbReference type="Proteomes" id="UP001527882"/>
    </source>
</evidence>
<dbReference type="InterPro" id="IPR050832">
    <property type="entry name" value="Bact_Acetyltransf"/>
</dbReference>
<keyword evidence="1" id="KW-0808">Transferase</keyword>
<dbReference type="Gene3D" id="3.40.630.30">
    <property type="match status" value="1"/>
</dbReference>
<dbReference type="InterPro" id="IPR000182">
    <property type="entry name" value="GNAT_dom"/>
</dbReference>
<protein>
    <submittedName>
        <fullName evidence="4">GNAT family N-acetyltransferase</fullName>
    </submittedName>
</protein>
<dbReference type="PANTHER" id="PTHR43877">
    <property type="entry name" value="AMINOALKYLPHOSPHONATE N-ACETYLTRANSFERASE-RELATED-RELATED"/>
    <property type="match status" value="1"/>
</dbReference>
<evidence type="ECO:0000256" key="2">
    <source>
        <dbReference type="ARBA" id="ARBA00023315"/>
    </source>
</evidence>
<accession>A0ABT4QA76</accession>
<feature type="domain" description="N-acetyltransferase" evidence="3">
    <location>
        <begin position="1"/>
        <end position="188"/>
    </location>
</feature>
<evidence type="ECO:0000313" key="4">
    <source>
        <dbReference type="EMBL" id="MCZ8513773.1"/>
    </source>
</evidence>
<gene>
    <name evidence="4" type="ORF">O9H85_15295</name>
</gene>
<keyword evidence="2" id="KW-0012">Acyltransferase</keyword>
<keyword evidence="5" id="KW-1185">Reference proteome</keyword>
<dbReference type="InterPro" id="IPR016181">
    <property type="entry name" value="Acyl_CoA_acyltransferase"/>
</dbReference>
<sequence length="192" mass="21338">MIRPAAPGDAEQVIPLLYEAIGDIAHLLSGTEDFERTMEVLTSFYHLPGNRISYENAIVEETEGMPVGFALFYDGSRMGALDEPLLGRLRSCAADPNAVDRFPKEARDDEFYLDSLAVSEACRGQGVGGRLLRAFEGEAAARGHNWAALIVEQSNDKARRFYVSLGYEKDGELDVAGHRYDHMRKPVSRQEK</sequence>
<dbReference type="RefSeq" id="WP_269882297.1">
    <property type="nucleotide sequence ID" value="NZ_JAQAGZ010000009.1"/>
</dbReference>
<name>A0ABT4QA76_9BACL</name>